<dbReference type="PANTHER" id="PTHR24024:SF18">
    <property type="entry name" value="SHORT-CHAIN COLLAGEN C4-LIKE"/>
    <property type="match status" value="1"/>
</dbReference>
<evidence type="ECO:0008006" key="4">
    <source>
        <dbReference type="Google" id="ProtNLM"/>
    </source>
</evidence>
<dbReference type="EMBL" id="JBJQND010000004">
    <property type="protein sequence ID" value="KAL3880011.1"/>
    <property type="molecule type" value="Genomic_DNA"/>
</dbReference>
<dbReference type="AlphaFoldDB" id="A0ABD3X194"/>
<gene>
    <name evidence="2" type="ORF">ACJMK2_032283</name>
</gene>
<feature type="chain" id="PRO_5044819735" description="Short-chain collagen C4-like" evidence="1">
    <location>
        <begin position="18"/>
        <end position="318"/>
    </location>
</feature>
<sequence length="318" mass="35857">MLAAMLRFLVVLTVCVGTSILEDVGRTDLEADRNGLQKSRRSLLHNDFDLLTLRVQLILLQVEELKRNCDRKDNTGTDILENVGRKDLELIRIQLEEEKTKRLQLQSDLEVMMLKVETLNRRFDQRGTNDSSTTVPGDGTTYVRWGRTPVLKMPQRYMAGSEYNQTGNGPNNLCLPEDPTWAKYQDGIFDGDHRARVYGTEYEIGMRGSYTPFSPDLFNRDVPCAVCRTTRSSSIMIPGRTNCYSGWTVEYSGYLVSMLYRHASPTEYVCLDGNPESIDGGIGDENGHVIYLVDVICGALRCPPYVNGRELACVVCSK</sequence>
<name>A0ABD3X194_SINWO</name>
<dbReference type="Proteomes" id="UP001634394">
    <property type="component" value="Unassembled WGS sequence"/>
</dbReference>
<evidence type="ECO:0000313" key="3">
    <source>
        <dbReference type="Proteomes" id="UP001634394"/>
    </source>
</evidence>
<comment type="caution">
    <text evidence="2">The sequence shown here is derived from an EMBL/GenBank/DDBJ whole genome shotgun (WGS) entry which is preliminary data.</text>
</comment>
<evidence type="ECO:0000313" key="2">
    <source>
        <dbReference type="EMBL" id="KAL3880011.1"/>
    </source>
</evidence>
<keyword evidence="1" id="KW-0732">Signal</keyword>
<proteinExistence type="predicted"/>
<dbReference type="InterPro" id="IPR051077">
    <property type="entry name" value="Ca-dependent_lectin"/>
</dbReference>
<protein>
    <recommendedName>
        <fullName evidence="4">Short-chain collagen C4-like</fullName>
    </recommendedName>
</protein>
<dbReference type="PANTHER" id="PTHR24024">
    <property type="entry name" value="PULMONARY SURFACTANT-ASSOCIATED PROTEIN A"/>
    <property type="match status" value="1"/>
</dbReference>
<reference evidence="2 3" key="1">
    <citation type="submission" date="2024-11" db="EMBL/GenBank/DDBJ databases">
        <title>Chromosome-level genome assembly of the freshwater bivalve Anodonta woodiana.</title>
        <authorList>
            <person name="Chen X."/>
        </authorList>
    </citation>
    <scope>NUCLEOTIDE SEQUENCE [LARGE SCALE GENOMIC DNA]</scope>
    <source>
        <strain evidence="2">MN2024</strain>
        <tissue evidence="2">Gills</tissue>
    </source>
</reference>
<organism evidence="2 3">
    <name type="scientific">Sinanodonta woodiana</name>
    <name type="common">Chinese pond mussel</name>
    <name type="synonym">Anodonta woodiana</name>
    <dbReference type="NCBI Taxonomy" id="1069815"/>
    <lineage>
        <taxon>Eukaryota</taxon>
        <taxon>Metazoa</taxon>
        <taxon>Spiralia</taxon>
        <taxon>Lophotrochozoa</taxon>
        <taxon>Mollusca</taxon>
        <taxon>Bivalvia</taxon>
        <taxon>Autobranchia</taxon>
        <taxon>Heteroconchia</taxon>
        <taxon>Palaeoheterodonta</taxon>
        <taxon>Unionida</taxon>
        <taxon>Unionoidea</taxon>
        <taxon>Unionidae</taxon>
        <taxon>Unioninae</taxon>
        <taxon>Sinanodonta</taxon>
    </lineage>
</organism>
<keyword evidence="3" id="KW-1185">Reference proteome</keyword>
<evidence type="ECO:0000256" key="1">
    <source>
        <dbReference type="SAM" id="SignalP"/>
    </source>
</evidence>
<feature type="signal peptide" evidence="1">
    <location>
        <begin position="1"/>
        <end position="17"/>
    </location>
</feature>
<accession>A0ABD3X194</accession>